<dbReference type="PRINTS" id="PR00193">
    <property type="entry name" value="MYOSINHEAVY"/>
</dbReference>
<dbReference type="AlphaFoldDB" id="A0A7J8NW57"/>
<keyword evidence="3 6" id="KW-0518">Myosin</keyword>
<keyword evidence="5 6" id="KW-0009">Actin-binding</keyword>
<evidence type="ECO:0000256" key="2">
    <source>
        <dbReference type="ARBA" id="ARBA00022840"/>
    </source>
</evidence>
<dbReference type="EMBL" id="JABEZZ010000002">
    <property type="protein sequence ID" value="MBA0581261.1"/>
    <property type="molecule type" value="Genomic_DNA"/>
</dbReference>
<evidence type="ECO:0000256" key="6">
    <source>
        <dbReference type="PROSITE-ProRule" id="PRU00782"/>
    </source>
</evidence>
<dbReference type="InterPro" id="IPR027417">
    <property type="entry name" value="P-loop_NTPase"/>
</dbReference>
<accession>A0A7J8NW57</accession>
<keyword evidence="1" id="KW-0547">Nucleotide-binding</keyword>
<dbReference type="PANTHER" id="PTHR13140">
    <property type="entry name" value="MYOSIN"/>
    <property type="match status" value="1"/>
</dbReference>
<dbReference type="PANTHER" id="PTHR13140:SF836">
    <property type="entry name" value="MYOSIN-6"/>
    <property type="match status" value="1"/>
</dbReference>
<evidence type="ECO:0000256" key="1">
    <source>
        <dbReference type="ARBA" id="ARBA00022741"/>
    </source>
</evidence>
<name>A0A7J8NW57_GOSRA</name>
<dbReference type="GO" id="GO:0000146">
    <property type="term" value="F:microfilament motor activity"/>
    <property type="evidence" value="ECO:0007669"/>
    <property type="project" value="TreeGrafter"/>
</dbReference>
<evidence type="ECO:0000256" key="5">
    <source>
        <dbReference type="ARBA" id="ARBA00023203"/>
    </source>
</evidence>
<proteinExistence type="inferred from homology"/>
<evidence type="ECO:0000256" key="3">
    <source>
        <dbReference type="ARBA" id="ARBA00023123"/>
    </source>
</evidence>
<dbReference type="Pfam" id="PF00063">
    <property type="entry name" value="Myosin_head"/>
    <property type="match status" value="1"/>
</dbReference>
<evidence type="ECO:0000313" key="8">
    <source>
        <dbReference type="EMBL" id="MBA0581261.1"/>
    </source>
</evidence>
<dbReference type="GO" id="GO:0051015">
    <property type="term" value="F:actin filament binding"/>
    <property type="evidence" value="ECO:0007669"/>
    <property type="project" value="TreeGrafter"/>
</dbReference>
<organism evidence="8 9">
    <name type="scientific">Gossypium raimondii</name>
    <name type="common">Peruvian cotton</name>
    <name type="synonym">Gossypium klotzschianum subsp. raimondii</name>
    <dbReference type="NCBI Taxonomy" id="29730"/>
    <lineage>
        <taxon>Eukaryota</taxon>
        <taxon>Viridiplantae</taxon>
        <taxon>Streptophyta</taxon>
        <taxon>Embryophyta</taxon>
        <taxon>Tracheophyta</taxon>
        <taxon>Spermatophyta</taxon>
        <taxon>Magnoliopsida</taxon>
        <taxon>eudicotyledons</taxon>
        <taxon>Gunneridae</taxon>
        <taxon>Pentapetalae</taxon>
        <taxon>rosids</taxon>
        <taxon>malvids</taxon>
        <taxon>Malvales</taxon>
        <taxon>Malvaceae</taxon>
        <taxon>Malvoideae</taxon>
        <taxon>Gossypium</taxon>
    </lineage>
</organism>
<feature type="domain" description="Myosin motor" evidence="7">
    <location>
        <begin position="1"/>
        <end position="221"/>
    </location>
</feature>
<gene>
    <name evidence="8" type="ORF">Gorai_023444</name>
</gene>
<sequence length="221" mass="24525">MPGGRLMVNCGGVSESSLDGKVQLPSIDDIWMQNSTIKALAEAFPGQQSFPDIRLLLKPSWLRCAIEELSRAIYVHALELNAGNTMHVKEQEYDLLDPMYDEYSEESENVYVYLVEGMSSVVHRITVTTSEEVVDPAYRQMINKGISLAILVSGENGVGKYLAYMGGRVNNALEQSVEQNVLESNPALEAFGNTKTVRKNSSSRLGKIVVIQFHHKGMELQ</sequence>
<reference evidence="8 9" key="1">
    <citation type="journal article" date="2019" name="Genome Biol. Evol.">
        <title>Insights into the evolution of the New World diploid cottons (Gossypium, subgenus Houzingenia) based on genome sequencing.</title>
        <authorList>
            <person name="Grover C.E."/>
            <person name="Arick M.A. 2nd"/>
            <person name="Thrash A."/>
            <person name="Conover J.L."/>
            <person name="Sanders W.S."/>
            <person name="Peterson D.G."/>
            <person name="Frelichowski J.E."/>
            <person name="Scheffler J.A."/>
            <person name="Scheffler B.E."/>
            <person name="Wendel J.F."/>
        </authorList>
    </citation>
    <scope>NUCLEOTIDE SEQUENCE [LARGE SCALE GENOMIC DNA]</scope>
    <source>
        <strain evidence="8">8</strain>
        <tissue evidence="8">Leaf</tissue>
    </source>
</reference>
<dbReference type="SUPFAM" id="SSF52540">
    <property type="entry name" value="P-loop containing nucleoside triphosphate hydrolases"/>
    <property type="match status" value="1"/>
</dbReference>
<dbReference type="Proteomes" id="UP000593578">
    <property type="component" value="Unassembled WGS sequence"/>
</dbReference>
<comment type="caution">
    <text evidence="8">The sequence shown here is derived from an EMBL/GenBank/DDBJ whole genome shotgun (WGS) entry which is preliminary data.</text>
</comment>
<comment type="similarity">
    <text evidence="6">Belongs to the TRAFAC class myosin-kinesin ATPase superfamily. Myosin family.</text>
</comment>
<evidence type="ECO:0000256" key="4">
    <source>
        <dbReference type="ARBA" id="ARBA00023175"/>
    </source>
</evidence>
<dbReference type="InterPro" id="IPR036961">
    <property type="entry name" value="Kinesin_motor_dom_sf"/>
</dbReference>
<dbReference type="GO" id="GO:0005524">
    <property type="term" value="F:ATP binding"/>
    <property type="evidence" value="ECO:0007669"/>
    <property type="project" value="UniProtKB-KW"/>
</dbReference>
<dbReference type="Gene3D" id="3.40.850.10">
    <property type="entry name" value="Kinesin motor domain"/>
    <property type="match status" value="1"/>
</dbReference>
<evidence type="ECO:0000259" key="7">
    <source>
        <dbReference type="PROSITE" id="PS51456"/>
    </source>
</evidence>
<comment type="caution">
    <text evidence="6">Lacks conserved residue(s) required for the propagation of feature annotation.</text>
</comment>
<dbReference type="GO" id="GO:0005737">
    <property type="term" value="C:cytoplasm"/>
    <property type="evidence" value="ECO:0007669"/>
    <property type="project" value="TreeGrafter"/>
</dbReference>
<protein>
    <recommendedName>
        <fullName evidence="7">Myosin motor domain-containing protein</fullName>
    </recommendedName>
</protein>
<keyword evidence="2" id="KW-0067">ATP-binding</keyword>
<keyword evidence="4" id="KW-0505">Motor protein</keyword>
<evidence type="ECO:0000313" key="9">
    <source>
        <dbReference type="Proteomes" id="UP000593578"/>
    </source>
</evidence>
<dbReference type="InterPro" id="IPR001609">
    <property type="entry name" value="Myosin_head_motor_dom-like"/>
</dbReference>
<dbReference type="GO" id="GO:0016020">
    <property type="term" value="C:membrane"/>
    <property type="evidence" value="ECO:0007669"/>
    <property type="project" value="TreeGrafter"/>
</dbReference>
<dbReference type="PROSITE" id="PS51456">
    <property type="entry name" value="MYOSIN_MOTOR"/>
    <property type="match status" value="1"/>
</dbReference>
<dbReference type="GO" id="GO:0016459">
    <property type="term" value="C:myosin complex"/>
    <property type="evidence" value="ECO:0007669"/>
    <property type="project" value="UniProtKB-KW"/>
</dbReference>
<dbReference type="GO" id="GO:0007015">
    <property type="term" value="P:actin filament organization"/>
    <property type="evidence" value="ECO:0007669"/>
    <property type="project" value="TreeGrafter"/>
</dbReference>